<keyword evidence="2" id="KW-1133">Transmembrane helix</keyword>
<feature type="compositionally biased region" description="Polar residues" evidence="1">
    <location>
        <begin position="85"/>
        <end position="101"/>
    </location>
</feature>
<evidence type="ECO:0000256" key="2">
    <source>
        <dbReference type="SAM" id="Phobius"/>
    </source>
</evidence>
<feature type="transmembrane region" description="Helical" evidence="2">
    <location>
        <begin position="174"/>
        <end position="191"/>
    </location>
</feature>
<evidence type="ECO:0000313" key="3">
    <source>
        <dbReference type="EMBL" id="CAB4241486.1"/>
    </source>
</evidence>
<proteinExistence type="predicted"/>
<accession>A0A6J5T9C7</accession>
<reference evidence="3" key="1">
    <citation type="submission" date="2020-05" db="EMBL/GenBank/DDBJ databases">
        <authorList>
            <person name="Chiriac C."/>
            <person name="Salcher M."/>
            <person name="Ghai R."/>
            <person name="Kavagutti S V."/>
        </authorList>
    </citation>
    <scope>NUCLEOTIDE SEQUENCE</scope>
</reference>
<dbReference type="EMBL" id="LR797824">
    <property type="protein sequence ID" value="CAB4241486.1"/>
    <property type="molecule type" value="Genomic_DNA"/>
</dbReference>
<organism evidence="3">
    <name type="scientific">uncultured Caudovirales phage</name>
    <dbReference type="NCBI Taxonomy" id="2100421"/>
    <lineage>
        <taxon>Viruses</taxon>
        <taxon>Duplodnaviria</taxon>
        <taxon>Heunggongvirae</taxon>
        <taxon>Uroviricota</taxon>
        <taxon>Caudoviricetes</taxon>
        <taxon>Peduoviridae</taxon>
        <taxon>Maltschvirus</taxon>
        <taxon>Maltschvirus maltsch</taxon>
    </lineage>
</organism>
<feature type="region of interest" description="Disordered" evidence="1">
    <location>
        <begin position="85"/>
        <end position="111"/>
    </location>
</feature>
<feature type="transmembrane region" description="Helical" evidence="2">
    <location>
        <begin position="133"/>
        <end position="154"/>
    </location>
</feature>
<name>A0A6J5T9C7_9CAUD</name>
<keyword evidence="2" id="KW-0812">Transmembrane</keyword>
<protein>
    <submittedName>
        <fullName evidence="3">Holin of 3TMs, for gene-transfer release</fullName>
    </submittedName>
</protein>
<evidence type="ECO:0000256" key="1">
    <source>
        <dbReference type="SAM" id="MobiDB-lite"/>
    </source>
</evidence>
<sequence>MPKLDDYDDSHATNPVTDSAKASIANKVSSGTSTLVTATPPAASGFGAPAASGFGSPASSFGSTASTGFGAPSSAFGASPSGLTQTNSYNGTGQSNSNLASTGGAMQEGGTTTIETSAGFSDFINSRWRPMMAVIYMLTCFTDFVLFPVLWSILQAMFHGTVTSQWAPLTLQGAGLYHIAMGAVLGLAAYGRSQEKIAGKA</sequence>
<gene>
    <name evidence="3" type="ORF">UFOVP71_24</name>
</gene>
<keyword evidence="2" id="KW-0472">Membrane</keyword>